<accession>A0A0E0Q4W0</accession>
<protein>
    <submittedName>
        <fullName evidence="1">Uncharacterized protein</fullName>
    </submittedName>
</protein>
<evidence type="ECO:0000313" key="1">
    <source>
        <dbReference type="EnsemblPlants" id="ORUFI07G05100.1"/>
    </source>
</evidence>
<dbReference type="AlphaFoldDB" id="A0A0E0Q4W0"/>
<reference evidence="2" key="1">
    <citation type="submission" date="2013-06" db="EMBL/GenBank/DDBJ databases">
        <authorList>
            <person name="Zhao Q."/>
        </authorList>
    </citation>
    <scope>NUCLEOTIDE SEQUENCE</scope>
    <source>
        <strain evidence="2">cv. W1943</strain>
    </source>
</reference>
<dbReference type="Gramene" id="ORUFI07G05100.1">
    <property type="protein sequence ID" value="ORUFI07G05100.1"/>
    <property type="gene ID" value="ORUFI07G05100"/>
</dbReference>
<dbReference type="Proteomes" id="UP000008022">
    <property type="component" value="Unassembled WGS sequence"/>
</dbReference>
<name>A0A0E0Q4W0_ORYRU</name>
<reference evidence="1" key="2">
    <citation type="submission" date="2015-06" db="UniProtKB">
        <authorList>
            <consortium name="EnsemblPlants"/>
        </authorList>
    </citation>
    <scope>IDENTIFICATION</scope>
</reference>
<evidence type="ECO:0000313" key="2">
    <source>
        <dbReference type="Proteomes" id="UP000008022"/>
    </source>
</evidence>
<sequence length="185" mass="21175">MRGSDLQHHPKSFLIKFEHRRRHAEALKKGFPSAVGLSFILFKWHKSVLSIALMFCVHLYLDARTCVLKNIEMSFIHSSNTRWINIRAWTSNPNSGKSYALNQSSIPKRVWIIFTSSRRGNVLHTDCDGVRERPQERSQHAVKYCMYVHLEEIYGYASATVTLDDKPVVAPSKASTSTTAPRRDS</sequence>
<dbReference type="HOGENOM" id="CLU_1463548_0_0_1"/>
<proteinExistence type="predicted"/>
<keyword evidence="2" id="KW-1185">Reference proteome</keyword>
<dbReference type="EnsemblPlants" id="ORUFI07G05100.1">
    <property type="protein sequence ID" value="ORUFI07G05100.1"/>
    <property type="gene ID" value="ORUFI07G05100"/>
</dbReference>
<organism evidence="1 2">
    <name type="scientific">Oryza rufipogon</name>
    <name type="common">Brownbeard rice</name>
    <name type="synonym">Asian wild rice</name>
    <dbReference type="NCBI Taxonomy" id="4529"/>
    <lineage>
        <taxon>Eukaryota</taxon>
        <taxon>Viridiplantae</taxon>
        <taxon>Streptophyta</taxon>
        <taxon>Embryophyta</taxon>
        <taxon>Tracheophyta</taxon>
        <taxon>Spermatophyta</taxon>
        <taxon>Magnoliopsida</taxon>
        <taxon>Liliopsida</taxon>
        <taxon>Poales</taxon>
        <taxon>Poaceae</taxon>
        <taxon>BOP clade</taxon>
        <taxon>Oryzoideae</taxon>
        <taxon>Oryzeae</taxon>
        <taxon>Oryzinae</taxon>
        <taxon>Oryza</taxon>
    </lineage>
</organism>